<keyword evidence="2" id="KW-1185">Reference proteome</keyword>
<protein>
    <submittedName>
        <fullName evidence="1">Uncharacterized protein</fullName>
    </submittedName>
</protein>
<proteinExistence type="predicted"/>
<evidence type="ECO:0000313" key="1">
    <source>
        <dbReference type="EMBL" id="KAL1271091.1"/>
    </source>
</evidence>
<accession>A0ABR3N2H9</accession>
<evidence type="ECO:0000313" key="2">
    <source>
        <dbReference type="Proteomes" id="UP001558613"/>
    </source>
</evidence>
<dbReference type="Proteomes" id="UP001558613">
    <property type="component" value="Unassembled WGS sequence"/>
</dbReference>
<gene>
    <name evidence="1" type="ORF">QQF64_030107</name>
</gene>
<comment type="caution">
    <text evidence="1">The sequence shown here is derived from an EMBL/GenBank/DDBJ whole genome shotgun (WGS) entry which is preliminary data.</text>
</comment>
<dbReference type="EMBL" id="JAYMGO010000007">
    <property type="protein sequence ID" value="KAL1271091.1"/>
    <property type="molecule type" value="Genomic_DNA"/>
</dbReference>
<name>A0ABR3N2H9_9TELE</name>
<organism evidence="1 2">
    <name type="scientific">Cirrhinus molitorella</name>
    <name type="common">mud carp</name>
    <dbReference type="NCBI Taxonomy" id="172907"/>
    <lineage>
        <taxon>Eukaryota</taxon>
        <taxon>Metazoa</taxon>
        <taxon>Chordata</taxon>
        <taxon>Craniata</taxon>
        <taxon>Vertebrata</taxon>
        <taxon>Euteleostomi</taxon>
        <taxon>Actinopterygii</taxon>
        <taxon>Neopterygii</taxon>
        <taxon>Teleostei</taxon>
        <taxon>Ostariophysi</taxon>
        <taxon>Cypriniformes</taxon>
        <taxon>Cyprinidae</taxon>
        <taxon>Labeoninae</taxon>
        <taxon>Labeonini</taxon>
        <taxon>Cirrhinus</taxon>
    </lineage>
</organism>
<sequence>MTSRECKACVCVRVCQPQTVPRYAFSLHFIYSIIKSHEDYSSPSPLPSTSLLLSFSMSAECSVIFRDIIQVNIGEWWRSSDWICVALTDYIIREGL</sequence>
<reference evidence="1 2" key="1">
    <citation type="submission" date="2023-09" db="EMBL/GenBank/DDBJ databases">
        <authorList>
            <person name="Wang M."/>
        </authorList>
    </citation>
    <scope>NUCLEOTIDE SEQUENCE [LARGE SCALE GENOMIC DNA]</scope>
    <source>
        <strain evidence="1">GT-2023</strain>
        <tissue evidence="1">Liver</tissue>
    </source>
</reference>